<gene>
    <name evidence="2" type="ORF">TB927.1.2610</name>
</gene>
<keyword evidence="1" id="KW-1133">Transmembrane helix</keyword>
<reference evidence="3" key="2">
    <citation type="journal article" date="2005" name="Science">
        <title>The genome of the African trypanosome Trypanosoma brucei.</title>
        <authorList>
            <person name="Berriman M."/>
            <person name="Ghedin E."/>
            <person name="Hertz-Fowler C."/>
            <person name="Blandin G."/>
            <person name="Renauld H."/>
            <person name="Bartholomeu D.C."/>
            <person name="Lennard N.J."/>
            <person name="Caler E."/>
            <person name="Hamlin N.E."/>
            <person name="Haas B."/>
            <person name="Bohme U."/>
            <person name="Hannick L."/>
            <person name="Aslett M.A."/>
            <person name="Shallom J."/>
            <person name="Marcello L."/>
            <person name="Hou L."/>
            <person name="Wickstead B."/>
            <person name="Alsmark U.C."/>
            <person name="Arrowsmith C."/>
            <person name="Atkin R.J."/>
            <person name="Barron A.J."/>
            <person name="Bringaud F."/>
            <person name="Brooks K."/>
            <person name="Carrington M."/>
            <person name="Cherevach I."/>
            <person name="Chillingworth T.J."/>
            <person name="Churcher C."/>
            <person name="Clark L.N."/>
            <person name="Corton C.H."/>
            <person name="Cronin A."/>
            <person name="Davies R.M."/>
            <person name="Doggett J."/>
            <person name="Djikeng A."/>
            <person name="Feldblyum T."/>
            <person name="Field M.C."/>
            <person name="Fraser A."/>
            <person name="Goodhead I."/>
            <person name="Hance Z."/>
            <person name="Harper D."/>
            <person name="Harris B.R."/>
            <person name="Hauser H."/>
            <person name="Hostetler J."/>
            <person name="Ivens A."/>
            <person name="Jagels K."/>
            <person name="Johnson D."/>
            <person name="Johnson J."/>
            <person name="Jones K."/>
            <person name="Kerhornou A.X."/>
            <person name="Koo H."/>
            <person name="Larke N."/>
            <person name="Landfear S."/>
            <person name="Larkin C."/>
            <person name="Leech V."/>
            <person name="Line A."/>
            <person name="Lord A."/>
            <person name="Macleod A."/>
            <person name="Mooney P.J."/>
            <person name="Moule S."/>
            <person name="Martin D.M."/>
            <person name="Morgan G.W."/>
            <person name="Mungall K."/>
            <person name="Norbertczak H."/>
            <person name="Ormond D."/>
            <person name="Pai G."/>
            <person name="Peacock C.S."/>
            <person name="Peterson J."/>
            <person name="Quail M.A."/>
            <person name="Rabbinowitsch E."/>
            <person name="Rajandream M.A."/>
            <person name="Reitter C."/>
            <person name="Salzberg S.L."/>
            <person name="Sanders M."/>
            <person name="Schobel S."/>
            <person name="Sharp S."/>
            <person name="Simmonds M."/>
            <person name="Simpson A.J."/>
            <person name="Tallon L."/>
            <person name="Turner C.M."/>
            <person name="Tait A."/>
            <person name="Tivey A.R."/>
            <person name="Van Aken S."/>
            <person name="Walker D."/>
            <person name="Wanless D."/>
            <person name="Wang S."/>
            <person name="White B."/>
            <person name="White O."/>
            <person name="Whitehead S."/>
            <person name="Woodward J."/>
            <person name="Wortman J."/>
            <person name="Adams M.D."/>
            <person name="Embley T.M."/>
            <person name="Gull K."/>
            <person name="Ullu E."/>
            <person name="Barry J.D."/>
            <person name="Fairlamb A.H."/>
            <person name="Opperdoes F."/>
            <person name="Barrell B.G."/>
            <person name="Donelson J.E."/>
            <person name="Hall N."/>
            <person name="Fraser C.M."/>
            <person name="Melville S.E."/>
            <person name="El-Sayed N.M."/>
        </authorList>
    </citation>
    <scope>NUCLEOTIDE SEQUENCE [LARGE SCALE GENOMIC DNA]</scope>
    <source>
        <strain evidence="3">927/4 GUTat10.1</strain>
    </source>
</reference>
<dbReference type="GeneID" id="4357331"/>
<reference evidence="2 3" key="1">
    <citation type="journal article" date="2003" name="Nucleic Acids Res.">
        <title>The DNA sequence of chromosome I of an African trypanosome: gene content, chromosome organisation, recombination and polymorphism.</title>
        <authorList>
            <person name="Hall N."/>
            <person name="Berriman M."/>
            <person name="Lennard N.J."/>
            <person name="Harris B.R."/>
            <person name="Hertz-Fowler C."/>
            <person name="Bart-Delabesse E.N."/>
            <person name="Gerrare C.S."/>
            <person name="Atkin R.J."/>
            <person name="Barron A.J."/>
            <person name="Bowman S."/>
            <person name="Bray-Allen S.P."/>
            <person name="Bringaud F."/>
            <person name="Clark L.N."/>
            <person name="Corton C.H."/>
            <person name="Cronin A."/>
            <person name="Davies R."/>
            <person name="Doggett J."/>
            <person name="Fraser A."/>
            <person name="Gruter E."/>
            <person name="Hall S."/>
            <person name="Harper A.D."/>
            <person name="Kay M.P."/>
            <person name="Leech V."/>
            <person name="Mayes R."/>
            <person name="Price C."/>
            <person name="Quail M.A."/>
            <person name="Rabbinowitch E."/>
            <person name="Reitter C."/>
            <person name="Rutherford K."/>
            <person name="Sasse J."/>
            <person name="Sharp S."/>
            <person name="Shownkeen R."/>
            <person name="Macleod A."/>
            <person name="Taylor S."/>
            <person name="Tweedie A."/>
            <person name="Turner C.M.R."/>
            <person name="Tait A."/>
            <person name="Gull K."/>
            <person name="Barrell B."/>
            <person name="Melville S.E."/>
        </authorList>
    </citation>
    <scope>NUCLEOTIDE SEQUENCE [LARGE SCALE GENOMIC DNA]</scope>
    <source>
        <strain evidence="2 3">927/4 GUTat10.1</strain>
    </source>
</reference>
<organism evidence="2 3">
    <name type="scientific">Trypanosoma brucei brucei (strain 927/4 GUTat10.1)</name>
    <dbReference type="NCBI Taxonomy" id="185431"/>
    <lineage>
        <taxon>Eukaryota</taxon>
        <taxon>Discoba</taxon>
        <taxon>Euglenozoa</taxon>
        <taxon>Kinetoplastea</taxon>
        <taxon>Metakinetoplastina</taxon>
        <taxon>Trypanosomatida</taxon>
        <taxon>Trypanosomatidae</taxon>
        <taxon>Trypanosoma</taxon>
    </lineage>
</organism>
<keyword evidence="1" id="KW-0812">Transmembrane</keyword>
<evidence type="ECO:0000256" key="1">
    <source>
        <dbReference type="SAM" id="Phobius"/>
    </source>
</evidence>
<keyword evidence="1" id="KW-0472">Membrane</keyword>
<accession>Q4GYW1</accession>
<keyword evidence="3" id="KW-1185">Reference proteome</keyword>
<dbReference type="RefSeq" id="XP_001218960.1">
    <property type="nucleotide sequence ID" value="XM_001218959.1"/>
</dbReference>
<dbReference type="PaxDb" id="5691-CAJ16405"/>
<evidence type="ECO:0000313" key="3">
    <source>
        <dbReference type="Proteomes" id="UP000008524"/>
    </source>
</evidence>
<proteinExistence type="predicted"/>
<dbReference type="InParanoid" id="Q4GYW1"/>
<protein>
    <submittedName>
        <fullName evidence="2">Uncharacterized protein</fullName>
    </submittedName>
</protein>
<dbReference type="AlphaFoldDB" id="Q4GYW1"/>
<sequence length="41" mass="4897">MGIFNHQQLMGPSFQFSSLLKRFFVVFLFFFVFCFGVLQIK</sequence>
<evidence type="ECO:0000313" key="2">
    <source>
        <dbReference type="EMBL" id="CAJ16405.1"/>
    </source>
</evidence>
<feature type="transmembrane region" description="Helical" evidence="1">
    <location>
        <begin position="20"/>
        <end position="38"/>
    </location>
</feature>
<dbReference type="KEGG" id="tbr:TB927.1.2610"/>
<name>Q4GYW1_TRYB2</name>
<dbReference type="EMBL" id="AL929603">
    <property type="protein sequence ID" value="CAJ16405.1"/>
    <property type="molecule type" value="Genomic_DNA"/>
</dbReference>
<dbReference type="Proteomes" id="UP000008524">
    <property type="component" value="Chromosome 1"/>
</dbReference>